<dbReference type="PANTHER" id="PTHR12845:SF4">
    <property type="entry name" value="RHO GUANINE NUCLEOTIDE EXCHANGE FACTOR 26"/>
    <property type="match status" value="1"/>
</dbReference>
<dbReference type="InterPro" id="IPR047271">
    <property type="entry name" value="Ephexin-like"/>
</dbReference>
<dbReference type="EMBL" id="JAMKFB020000018">
    <property type="protein sequence ID" value="KAL0168453.1"/>
    <property type="molecule type" value="Genomic_DNA"/>
</dbReference>
<evidence type="ECO:0000313" key="1">
    <source>
        <dbReference type="EMBL" id="KAL0168453.1"/>
    </source>
</evidence>
<dbReference type="Gene3D" id="2.30.29.30">
    <property type="entry name" value="Pleckstrin-homology domain (PH domain)/Phosphotyrosine-binding domain (PTB)"/>
    <property type="match status" value="1"/>
</dbReference>
<protein>
    <submittedName>
        <fullName evidence="1">Uncharacterized protein</fullName>
    </submittedName>
</protein>
<keyword evidence="2" id="KW-1185">Reference proteome</keyword>
<sequence length="51" mass="6054">PFPLVSSSRWMVKRGELTAFVEENGIFSKRTSRQQVYFFLFNDVLIVTRKK</sequence>
<dbReference type="AlphaFoldDB" id="A0ABD0P649"/>
<feature type="non-terminal residue" evidence="1">
    <location>
        <position position="51"/>
    </location>
</feature>
<gene>
    <name evidence="1" type="ORF">M9458_036675</name>
</gene>
<reference evidence="1 2" key="1">
    <citation type="submission" date="2024-05" db="EMBL/GenBank/DDBJ databases">
        <title>Genome sequencing and assembly of Indian major carp, Cirrhinus mrigala (Hamilton, 1822).</title>
        <authorList>
            <person name="Mohindra V."/>
            <person name="Chowdhury L.M."/>
            <person name="Lal K."/>
            <person name="Jena J.K."/>
        </authorList>
    </citation>
    <scope>NUCLEOTIDE SEQUENCE [LARGE SCALE GENOMIC DNA]</scope>
    <source>
        <strain evidence="1">CM1030</strain>
        <tissue evidence="1">Blood</tissue>
    </source>
</reference>
<organism evidence="1 2">
    <name type="scientific">Cirrhinus mrigala</name>
    <name type="common">Mrigala</name>
    <dbReference type="NCBI Taxonomy" id="683832"/>
    <lineage>
        <taxon>Eukaryota</taxon>
        <taxon>Metazoa</taxon>
        <taxon>Chordata</taxon>
        <taxon>Craniata</taxon>
        <taxon>Vertebrata</taxon>
        <taxon>Euteleostomi</taxon>
        <taxon>Actinopterygii</taxon>
        <taxon>Neopterygii</taxon>
        <taxon>Teleostei</taxon>
        <taxon>Ostariophysi</taxon>
        <taxon>Cypriniformes</taxon>
        <taxon>Cyprinidae</taxon>
        <taxon>Labeoninae</taxon>
        <taxon>Labeonini</taxon>
        <taxon>Cirrhinus</taxon>
    </lineage>
</organism>
<dbReference type="InterPro" id="IPR011993">
    <property type="entry name" value="PH-like_dom_sf"/>
</dbReference>
<name>A0ABD0P649_CIRMR</name>
<accession>A0ABD0P649</accession>
<feature type="non-terminal residue" evidence="1">
    <location>
        <position position="1"/>
    </location>
</feature>
<proteinExistence type="predicted"/>
<dbReference type="Proteomes" id="UP001529510">
    <property type="component" value="Unassembled WGS sequence"/>
</dbReference>
<evidence type="ECO:0000313" key="2">
    <source>
        <dbReference type="Proteomes" id="UP001529510"/>
    </source>
</evidence>
<dbReference type="SUPFAM" id="SSF50729">
    <property type="entry name" value="PH domain-like"/>
    <property type="match status" value="1"/>
</dbReference>
<dbReference type="PANTHER" id="PTHR12845">
    <property type="entry name" value="GUANINE NUCLEOTIDE EXCHANGE FACTOR"/>
    <property type="match status" value="1"/>
</dbReference>
<comment type="caution">
    <text evidence="1">The sequence shown here is derived from an EMBL/GenBank/DDBJ whole genome shotgun (WGS) entry which is preliminary data.</text>
</comment>